<evidence type="ECO:0000313" key="2">
    <source>
        <dbReference type="Proteomes" id="UP000249794"/>
    </source>
</evidence>
<reference evidence="2" key="1">
    <citation type="submission" date="2018-04" db="EMBL/GenBank/DDBJ databases">
        <authorList>
            <person name="Cornet L."/>
        </authorList>
    </citation>
    <scope>NUCLEOTIDE SEQUENCE [LARGE SCALE GENOMIC DNA]</scope>
</reference>
<dbReference type="GO" id="GO:0016020">
    <property type="term" value="C:membrane"/>
    <property type="evidence" value="ECO:0007669"/>
    <property type="project" value="InterPro"/>
</dbReference>
<dbReference type="GO" id="GO:0008324">
    <property type="term" value="F:monoatomic cation transmembrane transporter activity"/>
    <property type="evidence" value="ECO:0007669"/>
    <property type="project" value="InterPro"/>
</dbReference>
<name>A0A2W4XH02_9CYAN</name>
<reference evidence="1 2" key="2">
    <citation type="submission" date="2018-06" db="EMBL/GenBank/DDBJ databases">
        <title>Metagenomic assembly of (sub)arctic Cyanobacteria and their associated microbiome from non-axenic cultures.</title>
        <authorList>
            <person name="Baurain D."/>
        </authorList>
    </citation>
    <scope>NUCLEOTIDE SEQUENCE [LARGE SCALE GENOMIC DNA]</scope>
    <source>
        <strain evidence="1">ULC027bin1</strain>
    </source>
</reference>
<dbReference type="Pfam" id="PF01899">
    <property type="entry name" value="MNHE"/>
    <property type="match status" value="1"/>
</dbReference>
<sequence length="136" mass="16074">MIGYRDLLLRLSLWLLLTADLSWANIAIGIAISLLLPKFGPRSYTAPDVLKDWLHIFWEIIVAIPKAYYEAFEMMLYPHSQEEITLEPTRLRRTPNLVFLDTFLITFTPKTIVVKHRPDGLQEIHRVHQVRRRRRP</sequence>
<protein>
    <submittedName>
        <fullName evidence="1">Cation:proton antiporter</fullName>
    </submittedName>
</protein>
<organism evidence="1 2">
    <name type="scientific">Phormidesmis priestleyi</name>
    <dbReference type="NCBI Taxonomy" id="268141"/>
    <lineage>
        <taxon>Bacteria</taxon>
        <taxon>Bacillati</taxon>
        <taxon>Cyanobacteriota</taxon>
        <taxon>Cyanophyceae</taxon>
        <taxon>Leptolyngbyales</taxon>
        <taxon>Leptolyngbyaceae</taxon>
        <taxon>Phormidesmis</taxon>
    </lineage>
</organism>
<dbReference type="InterPro" id="IPR002758">
    <property type="entry name" value="Cation_antiport_E"/>
</dbReference>
<dbReference type="Proteomes" id="UP000249794">
    <property type="component" value="Unassembled WGS sequence"/>
</dbReference>
<proteinExistence type="predicted"/>
<evidence type="ECO:0000313" key="1">
    <source>
        <dbReference type="EMBL" id="PZO56254.1"/>
    </source>
</evidence>
<dbReference type="EMBL" id="QBMP01000078">
    <property type="protein sequence ID" value="PZO56254.1"/>
    <property type="molecule type" value="Genomic_DNA"/>
</dbReference>
<comment type="caution">
    <text evidence="1">The sequence shown here is derived from an EMBL/GenBank/DDBJ whole genome shotgun (WGS) entry which is preliminary data.</text>
</comment>
<dbReference type="AlphaFoldDB" id="A0A2W4XH02"/>
<accession>A0A2W4XH02</accession>
<gene>
    <name evidence="1" type="ORF">DCF15_09275</name>
</gene>